<dbReference type="PANTHER" id="PTHR46621">
    <property type="entry name" value="SNRNA-ACTIVATING PROTEIN COMPLEX SUBUNIT 4"/>
    <property type="match status" value="1"/>
</dbReference>
<keyword evidence="8" id="KW-1185">Reference proteome</keyword>
<keyword evidence="2" id="KW-0238">DNA-binding</keyword>
<dbReference type="Pfam" id="PF00249">
    <property type="entry name" value="Myb_DNA-binding"/>
    <property type="match status" value="2"/>
</dbReference>
<reference evidence="7 8" key="1">
    <citation type="submission" date="2024-07" db="EMBL/GenBank/DDBJ databases">
        <authorList>
            <person name="Akdeniz Z."/>
        </authorList>
    </citation>
    <scope>NUCLEOTIDE SEQUENCE [LARGE SCALE GENOMIC DNA]</scope>
</reference>
<sequence length="147" mass="17009">MQSPSFLSTRVLSTNFSPLAYSPNAILVQKPAHSRQGIAWTNYENEQLKVLVNEHGTRNWKQIAFLLGKTAIQCAQHWQRVMNPNITKGKWSEEEDKALIEAVKQSPPKQWKQIANKMQGRTDTQVRYRLLKLKESLIDYIGQEYLP</sequence>
<evidence type="ECO:0000313" key="7">
    <source>
        <dbReference type="EMBL" id="CAL5985916.1"/>
    </source>
</evidence>
<feature type="domain" description="Myb-like" evidence="5">
    <location>
        <begin position="40"/>
        <end position="82"/>
    </location>
</feature>
<gene>
    <name evidence="7" type="ORF">HINF_LOCUS9163</name>
</gene>
<dbReference type="InterPro" id="IPR009057">
    <property type="entry name" value="Homeodomain-like_sf"/>
</dbReference>
<dbReference type="CDD" id="cd00167">
    <property type="entry name" value="SANT"/>
    <property type="match status" value="2"/>
</dbReference>
<dbReference type="Proteomes" id="UP001642409">
    <property type="component" value="Unassembled WGS sequence"/>
</dbReference>
<proteinExistence type="predicted"/>
<dbReference type="Gene3D" id="1.10.10.60">
    <property type="entry name" value="Homeodomain-like"/>
    <property type="match status" value="2"/>
</dbReference>
<evidence type="ECO:0000256" key="1">
    <source>
        <dbReference type="ARBA" id="ARBA00023015"/>
    </source>
</evidence>
<evidence type="ECO:0000256" key="3">
    <source>
        <dbReference type="ARBA" id="ARBA00023163"/>
    </source>
</evidence>
<dbReference type="PANTHER" id="PTHR46621:SF1">
    <property type="entry name" value="SNRNA-ACTIVATING PROTEIN COMPLEX SUBUNIT 4"/>
    <property type="match status" value="1"/>
</dbReference>
<dbReference type="InterPro" id="IPR017930">
    <property type="entry name" value="Myb_dom"/>
</dbReference>
<evidence type="ECO:0000256" key="2">
    <source>
        <dbReference type="ARBA" id="ARBA00023125"/>
    </source>
</evidence>
<name>A0ABP1H4I7_9EUKA</name>
<protein>
    <submittedName>
        <fullName evidence="7">Myb-like_DNA-binding domain-containing protein</fullName>
    </submittedName>
</protein>
<dbReference type="PROSITE" id="PS50090">
    <property type="entry name" value="MYB_LIKE"/>
    <property type="match status" value="2"/>
</dbReference>
<evidence type="ECO:0000259" key="5">
    <source>
        <dbReference type="PROSITE" id="PS50090"/>
    </source>
</evidence>
<keyword evidence="1" id="KW-0805">Transcription regulation</keyword>
<feature type="domain" description="HTH myb-type" evidence="6">
    <location>
        <begin position="39"/>
        <end position="82"/>
    </location>
</feature>
<evidence type="ECO:0000313" key="8">
    <source>
        <dbReference type="Proteomes" id="UP001642409"/>
    </source>
</evidence>
<feature type="domain" description="HTH myb-type" evidence="6">
    <location>
        <begin position="83"/>
        <end position="138"/>
    </location>
</feature>
<dbReference type="InterPro" id="IPR001005">
    <property type="entry name" value="SANT/Myb"/>
</dbReference>
<accession>A0ABP1H4I7</accession>
<keyword evidence="4" id="KW-0539">Nucleus</keyword>
<dbReference type="InterPro" id="IPR051575">
    <property type="entry name" value="Myb-like_DNA-bd"/>
</dbReference>
<evidence type="ECO:0000259" key="6">
    <source>
        <dbReference type="PROSITE" id="PS51294"/>
    </source>
</evidence>
<evidence type="ECO:0000256" key="4">
    <source>
        <dbReference type="ARBA" id="ARBA00023242"/>
    </source>
</evidence>
<feature type="domain" description="Myb-like" evidence="5">
    <location>
        <begin position="83"/>
        <end position="134"/>
    </location>
</feature>
<organism evidence="7 8">
    <name type="scientific">Hexamita inflata</name>
    <dbReference type="NCBI Taxonomy" id="28002"/>
    <lineage>
        <taxon>Eukaryota</taxon>
        <taxon>Metamonada</taxon>
        <taxon>Diplomonadida</taxon>
        <taxon>Hexamitidae</taxon>
        <taxon>Hexamitinae</taxon>
        <taxon>Hexamita</taxon>
    </lineage>
</organism>
<dbReference type="SUPFAM" id="SSF46689">
    <property type="entry name" value="Homeodomain-like"/>
    <property type="match status" value="2"/>
</dbReference>
<dbReference type="PROSITE" id="PS51294">
    <property type="entry name" value="HTH_MYB"/>
    <property type="match status" value="2"/>
</dbReference>
<dbReference type="SMART" id="SM00717">
    <property type="entry name" value="SANT"/>
    <property type="match status" value="2"/>
</dbReference>
<comment type="caution">
    <text evidence="7">The sequence shown here is derived from an EMBL/GenBank/DDBJ whole genome shotgun (WGS) entry which is preliminary data.</text>
</comment>
<keyword evidence="3" id="KW-0804">Transcription</keyword>
<dbReference type="EMBL" id="CAXDID020000019">
    <property type="protein sequence ID" value="CAL5985916.1"/>
    <property type="molecule type" value="Genomic_DNA"/>
</dbReference>